<evidence type="ECO:0000313" key="2">
    <source>
        <dbReference type="EMBL" id="RNA08606.1"/>
    </source>
</evidence>
<reference evidence="2 3" key="1">
    <citation type="journal article" date="2018" name="Sci. Rep.">
        <title>Genomic signatures of local adaptation to the degree of environmental predictability in rotifers.</title>
        <authorList>
            <person name="Franch-Gras L."/>
            <person name="Hahn C."/>
            <person name="Garcia-Roger E.M."/>
            <person name="Carmona M.J."/>
            <person name="Serra M."/>
            <person name="Gomez A."/>
        </authorList>
    </citation>
    <scope>NUCLEOTIDE SEQUENCE [LARGE SCALE GENOMIC DNA]</scope>
    <source>
        <strain evidence="2">HYR1</strain>
    </source>
</reference>
<gene>
    <name evidence="2" type="ORF">BpHYR1_005773</name>
</gene>
<dbReference type="AlphaFoldDB" id="A0A3M7QB11"/>
<organism evidence="2 3">
    <name type="scientific">Brachionus plicatilis</name>
    <name type="common">Marine rotifer</name>
    <name type="synonym">Brachionus muelleri</name>
    <dbReference type="NCBI Taxonomy" id="10195"/>
    <lineage>
        <taxon>Eukaryota</taxon>
        <taxon>Metazoa</taxon>
        <taxon>Spiralia</taxon>
        <taxon>Gnathifera</taxon>
        <taxon>Rotifera</taxon>
        <taxon>Eurotatoria</taxon>
        <taxon>Monogononta</taxon>
        <taxon>Pseudotrocha</taxon>
        <taxon>Ploima</taxon>
        <taxon>Brachionidae</taxon>
        <taxon>Brachionus</taxon>
    </lineage>
</organism>
<name>A0A3M7QB11_BRAPC</name>
<dbReference type="EMBL" id="REGN01006688">
    <property type="protein sequence ID" value="RNA08606.1"/>
    <property type="molecule type" value="Genomic_DNA"/>
</dbReference>
<feature type="compositionally biased region" description="Polar residues" evidence="1">
    <location>
        <begin position="201"/>
        <end position="212"/>
    </location>
</feature>
<proteinExistence type="predicted"/>
<comment type="caution">
    <text evidence="2">The sequence shown here is derived from an EMBL/GenBank/DDBJ whole genome shotgun (WGS) entry which is preliminary data.</text>
</comment>
<protein>
    <submittedName>
        <fullName evidence="2">Uncharacterized protein</fullName>
    </submittedName>
</protein>
<dbReference type="Proteomes" id="UP000276133">
    <property type="component" value="Unassembled WGS sequence"/>
</dbReference>
<keyword evidence="3" id="KW-1185">Reference proteome</keyword>
<sequence>MLDDNSQSSIQSNSFNFIMFEEIIENVEIDIYTDYERSNILNARKTLEKMLTDLGKSQEGFVLKLDRDNGFSESDDLLTPYLLLYYIVILIKLTDSSINKQENLTKTPVALSFTYSTTFQEPAIPLPQNNNIQAANNPIFSQLIDPQTPVRPPGLDSFESEQSSNYESNNEMSSNIQTTKPLKQRKKRTSSTIAKSKAKTLRTNSYSSTSSIDENAFFDSNEDILPTKQLY</sequence>
<evidence type="ECO:0000256" key="1">
    <source>
        <dbReference type="SAM" id="MobiDB-lite"/>
    </source>
</evidence>
<evidence type="ECO:0000313" key="3">
    <source>
        <dbReference type="Proteomes" id="UP000276133"/>
    </source>
</evidence>
<feature type="compositionally biased region" description="Low complexity" evidence="1">
    <location>
        <begin position="160"/>
        <end position="175"/>
    </location>
</feature>
<feature type="region of interest" description="Disordered" evidence="1">
    <location>
        <begin position="144"/>
        <end position="212"/>
    </location>
</feature>
<accession>A0A3M7QB11</accession>